<dbReference type="SMART" id="SM00408">
    <property type="entry name" value="IGc2"/>
    <property type="match status" value="1"/>
</dbReference>
<evidence type="ECO:0000256" key="7">
    <source>
        <dbReference type="ARBA" id="ARBA00023157"/>
    </source>
</evidence>
<dbReference type="PANTHER" id="PTHR44170">
    <property type="entry name" value="PROTEIN SIDEKICK"/>
    <property type="match status" value="1"/>
</dbReference>
<dbReference type="EMBL" id="SCEB01002935">
    <property type="protein sequence ID" value="RXM94836.1"/>
    <property type="molecule type" value="Genomic_DNA"/>
</dbReference>
<dbReference type="GO" id="GO:0098632">
    <property type="term" value="F:cell-cell adhesion mediator activity"/>
    <property type="evidence" value="ECO:0007669"/>
    <property type="project" value="TreeGrafter"/>
</dbReference>
<accession>A0A444V350</accession>
<comment type="caution">
    <text evidence="11">The sequence shown here is derived from an EMBL/GenBank/DDBJ whole genome shotgun (WGS) entry which is preliminary data.</text>
</comment>
<dbReference type="AlphaFoldDB" id="A0A444V350"/>
<keyword evidence="4" id="KW-0677">Repeat</keyword>
<keyword evidence="8" id="KW-0325">Glycoprotein</keyword>
<evidence type="ECO:0000256" key="9">
    <source>
        <dbReference type="ARBA" id="ARBA00023288"/>
    </source>
</evidence>
<dbReference type="SUPFAM" id="SSF48726">
    <property type="entry name" value="Immunoglobulin"/>
    <property type="match status" value="1"/>
</dbReference>
<dbReference type="GO" id="GO:0007411">
    <property type="term" value="P:axon guidance"/>
    <property type="evidence" value="ECO:0007669"/>
    <property type="project" value="TreeGrafter"/>
</dbReference>
<keyword evidence="2" id="KW-1003">Cell membrane</keyword>
<comment type="subcellular location">
    <subcellularLocation>
        <location evidence="1">Cell membrane</location>
    </subcellularLocation>
</comment>
<dbReference type="Proteomes" id="UP000289886">
    <property type="component" value="Unassembled WGS sequence"/>
</dbReference>
<dbReference type="GO" id="GO:0007420">
    <property type="term" value="P:brain development"/>
    <property type="evidence" value="ECO:0007669"/>
    <property type="project" value="TreeGrafter"/>
</dbReference>
<dbReference type="FunFam" id="2.60.40.10:FF:000064">
    <property type="entry name" value="Contactin 1"/>
    <property type="match status" value="1"/>
</dbReference>
<dbReference type="Gene3D" id="2.60.40.10">
    <property type="entry name" value="Immunoglobulins"/>
    <property type="match status" value="1"/>
</dbReference>
<dbReference type="InterPro" id="IPR013783">
    <property type="entry name" value="Ig-like_fold"/>
</dbReference>
<organism evidence="11 12">
    <name type="scientific">Acipenser ruthenus</name>
    <name type="common">Sterlet sturgeon</name>
    <dbReference type="NCBI Taxonomy" id="7906"/>
    <lineage>
        <taxon>Eukaryota</taxon>
        <taxon>Metazoa</taxon>
        <taxon>Chordata</taxon>
        <taxon>Craniata</taxon>
        <taxon>Vertebrata</taxon>
        <taxon>Euteleostomi</taxon>
        <taxon>Actinopterygii</taxon>
        <taxon>Chondrostei</taxon>
        <taxon>Acipenseriformes</taxon>
        <taxon>Acipenseridae</taxon>
        <taxon>Acipenser</taxon>
    </lineage>
</organism>
<evidence type="ECO:0000256" key="4">
    <source>
        <dbReference type="ARBA" id="ARBA00022737"/>
    </source>
</evidence>
<reference evidence="11 12" key="1">
    <citation type="submission" date="2019-01" db="EMBL/GenBank/DDBJ databases">
        <title>Draft Genome and Complete Hox-Cluster Characterization of the Sterlet Sturgeon (Acipenser ruthenus).</title>
        <authorList>
            <person name="Wei Q."/>
        </authorList>
    </citation>
    <scope>NUCLEOTIDE SEQUENCE [LARGE SCALE GENOMIC DNA]</scope>
    <source>
        <strain evidence="11">WHYD16114868_AA</strain>
        <tissue evidence="11">Blood</tissue>
    </source>
</reference>
<evidence type="ECO:0000256" key="8">
    <source>
        <dbReference type="ARBA" id="ARBA00023180"/>
    </source>
</evidence>
<dbReference type="InterPro" id="IPR003598">
    <property type="entry name" value="Ig_sub2"/>
</dbReference>
<evidence type="ECO:0000259" key="10">
    <source>
        <dbReference type="PROSITE" id="PS50835"/>
    </source>
</evidence>
<protein>
    <submittedName>
        <fullName evidence="11">Contactin-4</fullName>
    </submittedName>
</protein>
<dbReference type="InterPro" id="IPR036179">
    <property type="entry name" value="Ig-like_dom_sf"/>
</dbReference>
<evidence type="ECO:0000256" key="6">
    <source>
        <dbReference type="ARBA" id="ARBA00023136"/>
    </source>
</evidence>
<evidence type="ECO:0000256" key="2">
    <source>
        <dbReference type="ARBA" id="ARBA00022475"/>
    </source>
</evidence>
<gene>
    <name evidence="11" type="ORF">EOD39_17552</name>
</gene>
<evidence type="ECO:0000256" key="3">
    <source>
        <dbReference type="ARBA" id="ARBA00022729"/>
    </source>
</evidence>
<dbReference type="InterPro" id="IPR007110">
    <property type="entry name" value="Ig-like_dom"/>
</dbReference>
<evidence type="ECO:0000313" key="11">
    <source>
        <dbReference type="EMBL" id="RXM94836.1"/>
    </source>
</evidence>
<keyword evidence="7" id="KW-1015">Disulfide bond</keyword>
<evidence type="ECO:0000256" key="1">
    <source>
        <dbReference type="ARBA" id="ARBA00004236"/>
    </source>
</evidence>
<feature type="domain" description="Ig-like" evidence="10">
    <location>
        <begin position="1"/>
        <end position="76"/>
    </location>
</feature>
<keyword evidence="12" id="KW-1185">Reference proteome</keyword>
<dbReference type="PROSITE" id="PS50835">
    <property type="entry name" value="IG_LIKE"/>
    <property type="match status" value="1"/>
</dbReference>
<dbReference type="GO" id="GO:0030424">
    <property type="term" value="C:axon"/>
    <property type="evidence" value="ECO:0007669"/>
    <property type="project" value="TreeGrafter"/>
</dbReference>
<proteinExistence type="predicted"/>
<name>A0A444V350_ACIRT</name>
<keyword evidence="6" id="KW-0472">Membrane</keyword>
<dbReference type="GO" id="GO:0005886">
    <property type="term" value="C:plasma membrane"/>
    <property type="evidence" value="ECO:0007669"/>
    <property type="project" value="UniProtKB-SubCell"/>
</dbReference>
<evidence type="ECO:0000256" key="5">
    <source>
        <dbReference type="ARBA" id="ARBA00022889"/>
    </source>
</evidence>
<keyword evidence="9" id="KW-0449">Lipoprotein</keyword>
<dbReference type="Pfam" id="PF13927">
    <property type="entry name" value="Ig_3"/>
    <property type="match status" value="1"/>
</dbReference>
<keyword evidence="3" id="KW-0732">Signal</keyword>
<evidence type="ECO:0000313" key="12">
    <source>
        <dbReference type="Proteomes" id="UP000289886"/>
    </source>
</evidence>
<keyword evidence="5" id="KW-0130">Cell adhesion</keyword>
<sequence>MDNKVAFNCEAKGNPPPYYRWKLNGTVIDPGMDYRYSLVGGHLHISNLNKDQDVGTFQCVASNTVGTIVSKEAVLQFAYLEHFKTQTRSTVSVREGQGVVLLCGPPPHSGGMKMFIKEP</sequence>
<dbReference type="PANTHER" id="PTHR44170:SF18">
    <property type="entry name" value="CONTACTIN 3B-RELATED"/>
    <property type="match status" value="1"/>
</dbReference>